<protein>
    <submittedName>
        <fullName evidence="1">Uncharacterized protein</fullName>
    </submittedName>
</protein>
<evidence type="ECO:0000313" key="2">
    <source>
        <dbReference type="Proteomes" id="UP000002384"/>
    </source>
</evidence>
<dbReference type="EMBL" id="CP001291">
    <property type="protein sequence ID" value="ACK71802.1"/>
    <property type="molecule type" value="Genomic_DNA"/>
</dbReference>
<dbReference type="STRING" id="65393.PCC7424_3407"/>
<dbReference type="RefSeq" id="WP_015955397.1">
    <property type="nucleotide sequence ID" value="NC_011729.1"/>
</dbReference>
<name>B7KF86_GLOC7</name>
<sequence length="76" mass="8765">MPDLTINITQNAQKTLQKLAETSGKTIPVIVEKALENYRRYLFLMQANQAFADLKKKRNSMARRTRRKTTLGCHLS</sequence>
<dbReference type="HOGENOM" id="CLU_2648431_0_0_3"/>
<proteinExistence type="predicted"/>
<gene>
    <name evidence="1" type="ordered locus">PCC7424_3407</name>
</gene>
<accession>B7KF86</accession>
<keyword evidence="2" id="KW-1185">Reference proteome</keyword>
<dbReference type="eggNOG" id="ENOG50337DI">
    <property type="taxonomic scope" value="Bacteria"/>
</dbReference>
<dbReference type="KEGG" id="cyc:PCC7424_3407"/>
<reference evidence="2" key="1">
    <citation type="journal article" date="2011" name="MBio">
        <title>Novel metabolic attributes of the genus Cyanothece, comprising a group of unicellular nitrogen-fixing Cyanobacteria.</title>
        <authorList>
            <person name="Bandyopadhyay A."/>
            <person name="Elvitigala T."/>
            <person name="Welsh E."/>
            <person name="Stockel J."/>
            <person name="Liberton M."/>
            <person name="Min H."/>
            <person name="Sherman L.A."/>
            <person name="Pakrasi H.B."/>
        </authorList>
    </citation>
    <scope>NUCLEOTIDE SEQUENCE [LARGE SCALE GENOMIC DNA]</scope>
    <source>
        <strain evidence="2">PCC 7424</strain>
    </source>
</reference>
<evidence type="ECO:0000313" key="1">
    <source>
        <dbReference type="EMBL" id="ACK71802.1"/>
    </source>
</evidence>
<dbReference type="Proteomes" id="UP000002384">
    <property type="component" value="Chromosome"/>
</dbReference>
<dbReference type="AlphaFoldDB" id="B7KF86"/>
<organism evidence="1 2">
    <name type="scientific">Gloeothece citriformis (strain PCC 7424)</name>
    <name type="common">Cyanothece sp. (strain PCC 7424)</name>
    <dbReference type="NCBI Taxonomy" id="65393"/>
    <lineage>
        <taxon>Bacteria</taxon>
        <taxon>Bacillati</taxon>
        <taxon>Cyanobacteriota</taxon>
        <taxon>Cyanophyceae</taxon>
        <taxon>Oscillatoriophycideae</taxon>
        <taxon>Chroococcales</taxon>
        <taxon>Aphanothecaceae</taxon>
        <taxon>Gloeothece</taxon>
        <taxon>Gloeothece citriformis</taxon>
    </lineage>
</organism>